<organism evidence="4 5">
    <name type="scientific">Peltaster fructicola</name>
    <dbReference type="NCBI Taxonomy" id="286661"/>
    <lineage>
        <taxon>Eukaryota</taxon>
        <taxon>Fungi</taxon>
        <taxon>Dikarya</taxon>
        <taxon>Ascomycota</taxon>
        <taxon>Pezizomycotina</taxon>
        <taxon>Dothideomycetes</taxon>
        <taxon>Dothideomycetes incertae sedis</taxon>
        <taxon>Peltaster</taxon>
    </lineage>
</organism>
<dbReference type="AlphaFoldDB" id="A0A6H0Y028"/>
<feature type="compositionally biased region" description="Polar residues" evidence="1">
    <location>
        <begin position="73"/>
        <end position="87"/>
    </location>
</feature>
<dbReference type="PROSITE" id="PS51925">
    <property type="entry name" value="SWIB_MDM2"/>
    <property type="match status" value="1"/>
</dbReference>
<dbReference type="InterPro" id="IPR036885">
    <property type="entry name" value="SWIB_MDM2_dom_sf"/>
</dbReference>
<dbReference type="OrthoDB" id="10251073at2759"/>
<evidence type="ECO:0000313" key="4">
    <source>
        <dbReference type="EMBL" id="QIX00271.1"/>
    </source>
</evidence>
<dbReference type="InterPro" id="IPR014876">
    <property type="entry name" value="DEK_C"/>
</dbReference>
<feature type="domain" description="DM2" evidence="2">
    <location>
        <begin position="200"/>
        <end position="277"/>
    </location>
</feature>
<dbReference type="SMART" id="SM00151">
    <property type="entry name" value="SWIB"/>
    <property type="match status" value="1"/>
</dbReference>
<dbReference type="PANTHER" id="PTHR13844">
    <property type="entry name" value="SWI/SNF-RELATED MATRIX-ASSOCIATED ACTIN-DEPENDENT REGULATOR OF CHROMATIN SUBFAMILY D"/>
    <property type="match status" value="1"/>
</dbReference>
<keyword evidence="5" id="KW-1185">Reference proteome</keyword>
<feature type="domain" description="DEK-C" evidence="3">
    <location>
        <begin position="7"/>
        <end position="62"/>
    </location>
</feature>
<feature type="region of interest" description="Disordered" evidence="1">
    <location>
        <begin position="65"/>
        <end position="131"/>
    </location>
</feature>
<accession>A0A6H0Y028</accession>
<dbReference type="PROSITE" id="PS51998">
    <property type="entry name" value="DEK_C"/>
    <property type="match status" value="1"/>
</dbReference>
<dbReference type="Gene3D" id="1.10.245.10">
    <property type="entry name" value="SWIB/MDM2 domain"/>
    <property type="match status" value="1"/>
</dbReference>
<dbReference type="SUPFAM" id="SSF47592">
    <property type="entry name" value="SWIB/MDM2 domain"/>
    <property type="match status" value="1"/>
</dbReference>
<evidence type="ECO:0000259" key="2">
    <source>
        <dbReference type="PROSITE" id="PS51925"/>
    </source>
</evidence>
<proteinExistence type="predicted"/>
<dbReference type="SUPFAM" id="SSF109715">
    <property type="entry name" value="DEK C-terminal domain"/>
    <property type="match status" value="1"/>
</dbReference>
<evidence type="ECO:0000259" key="3">
    <source>
        <dbReference type="PROSITE" id="PS51998"/>
    </source>
</evidence>
<reference evidence="4 5" key="1">
    <citation type="journal article" date="2016" name="Sci. Rep.">
        <title>Peltaster fructicola genome reveals evolution from an invasive phytopathogen to an ectophytic parasite.</title>
        <authorList>
            <person name="Xu C."/>
            <person name="Chen H."/>
            <person name="Gleason M.L."/>
            <person name="Xu J.R."/>
            <person name="Liu H."/>
            <person name="Zhang R."/>
            <person name="Sun G."/>
        </authorList>
    </citation>
    <scope>NUCLEOTIDE SEQUENCE [LARGE SCALE GENOMIC DNA]</scope>
    <source>
        <strain evidence="4 5">LNHT1506</strain>
    </source>
</reference>
<feature type="region of interest" description="Disordered" evidence="1">
    <location>
        <begin position="149"/>
        <end position="201"/>
    </location>
</feature>
<evidence type="ECO:0000313" key="5">
    <source>
        <dbReference type="Proteomes" id="UP000503462"/>
    </source>
</evidence>
<dbReference type="InterPro" id="IPR003121">
    <property type="entry name" value="SWIB_MDM2_domain"/>
</dbReference>
<name>A0A6H0Y028_9PEZI</name>
<dbReference type="InterPro" id="IPR019835">
    <property type="entry name" value="SWIB_domain"/>
</dbReference>
<evidence type="ECO:0000256" key="1">
    <source>
        <dbReference type="SAM" id="MobiDB-lite"/>
    </source>
</evidence>
<protein>
    <submittedName>
        <fullName evidence="4">Uncharacterized protein</fullName>
    </submittedName>
</protein>
<sequence>MAETLPATQRASYAAIIDDILVHADLDLISAKAIRQGMQDRVDYDLTPQKSAITALIMERFDKAQRDREGASNDDTTQEPAPTTNGHHNGDHRKKRKAEQDDDDDDDSELSSVESEPATKKIKNNKVKPEADSDAALAAKLQAEFNAQARSTRGGGVTKRKTVVKKEKKHKKKSAARVGSDDDSEVEGGAPDDTKEKKGGFHKLMTLSEPLSALLGEPALSRPQTVKKIWAYVKERDLQDPDDKRQIRCDDAMRAVFKQDRVHMFTMNKILAGHLYPHEG</sequence>
<dbReference type="CDD" id="cd10567">
    <property type="entry name" value="SWIB-MDM2_like"/>
    <property type="match status" value="1"/>
</dbReference>
<feature type="compositionally biased region" description="Basic residues" evidence="1">
    <location>
        <begin position="158"/>
        <end position="175"/>
    </location>
</feature>
<dbReference type="Pfam" id="PF02201">
    <property type="entry name" value="SWIB"/>
    <property type="match status" value="1"/>
</dbReference>
<dbReference type="EMBL" id="CP051142">
    <property type="protein sequence ID" value="QIX00271.1"/>
    <property type="molecule type" value="Genomic_DNA"/>
</dbReference>
<dbReference type="Proteomes" id="UP000503462">
    <property type="component" value="Chromosome 4"/>
</dbReference>
<feature type="compositionally biased region" description="Acidic residues" evidence="1">
    <location>
        <begin position="100"/>
        <end position="109"/>
    </location>
</feature>
<gene>
    <name evidence="4" type="ORF">AMS68_005788</name>
</gene>
<dbReference type="Pfam" id="PF08766">
    <property type="entry name" value="DEK_C"/>
    <property type="match status" value="1"/>
</dbReference>